<keyword evidence="11" id="KW-1185">Reference proteome</keyword>
<keyword evidence="2 6" id="KW-0479">Metal-binding</keyword>
<dbReference type="EMBL" id="VCAZ01000039">
    <property type="protein sequence ID" value="TSL97248.1"/>
    <property type="molecule type" value="Genomic_DNA"/>
</dbReference>
<sequence>MPQLIIKSPFVNQALGESGKAEKIERHERESCLFNRFAHVCITLRDGWMDGRMNGWKQGSVGSQLRNVSTETRKLHGDQYECLTAFKDGRCHFSVYEIHMIIFCREWYEAVMMALDMERTVSKLMFDFQRNSTSDDDSGCALEEYAWVPPGLKPEQVHQYYSFLPEDKVPYVNSIGEKHRIKQLLHQLPPHDNEVRYCNSLDEEEKRELMIFSNQRKRDNLGRGTVRPLPLTITGAVCEQCGGQINGGDIAVFATRVGHGLCWHPHCFVCCMCAELLVDLIYFHQDGKIYCGRHHAERLKPRCSACDEIIFADECTEAEGRHWHMRHFCCYECEAPLGGQRYIMRDGRPHCCNCFESLFAEYCDACGKHIGIDQGQMAYEGQHWHATEECFCCARCHQSLLGRPFLPKQGLIYCSRLCSQGDEPDLSDSSDSAFQSARSRQSRRSARIGKQGSKTNKAESVRQPSSGSASATGERHSVDADSLGVQMDLLSVSSPAPSRTPNRTPTRNPSRTPSRSPSLNRKQSVWMSRDEPYSYESNQRDPSPSPNPHQLRSQCSIRSPYPPSPSQPPKVVSPPESWHKEQPGNNPKKPPVMAALRGHSFNENWMHHGQESEFHPPKLKTQMSFNEIASHGAGFLDKRSVSVQGFPRDMRPPLLRSRHHIGPSFGELTPLEQTPRGSADSLALSYATGNSLDGTTRRQEHLSRFSMPDLSKDSGVNVSEKSAMGTLNSSMQFRSTESLSSVPRPLADLGMPVRLRCPPQLYWNSSRGLSFDEQAKGRMGLAGSMGNVHSVTPRPRRANTQDSPRQQRPRQQHHRKSHKRHKGHHRSRRSRSDNALHLAAENQGYPSDPVQRFHDDFQRLPSRMSHDPFGGNYACRQQFFRPCPRTTSDLTLQDPGGPRLGQYLGRYGELAEGDDHFCSTCSSSSEASDDEGYFMGEPIPRPVQVRYLDNEELRQRYSPTMMGGHSQLHTRRRRKSKNCIIS</sequence>
<proteinExistence type="inferred from homology"/>
<dbReference type="SUPFAM" id="SSF57716">
    <property type="entry name" value="Glucocorticoid receptor-like (DNA-binding domain)"/>
    <property type="match status" value="2"/>
</dbReference>
<evidence type="ECO:0000256" key="4">
    <source>
        <dbReference type="ARBA" id="ARBA00022833"/>
    </source>
</evidence>
<dbReference type="FunFam" id="2.10.110.10:FF:000022">
    <property type="entry name" value="prickle-like protein 2 isoform X1"/>
    <property type="match status" value="1"/>
</dbReference>
<dbReference type="InterPro" id="IPR033725">
    <property type="entry name" value="LIM1_prickle"/>
</dbReference>
<dbReference type="CDD" id="cd09415">
    <property type="entry name" value="LIM1_Prickle"/>
    <property type="match status" value="1"/>
</dbReference>
<keyword evidence="4 6" id="KW-0862">Zinc</keyword>
<dbReference type="CDD" id="cd09420">
    <property type="entry name" value="LIM3_Prickle"/>
    <property type="match status" value="1"/>
</dbReference>
<dbReference type="SMART" id="SM00132">
    <property type="entry name" value="LIM"/>
    <property type="match status" value="3"/>
</dbReference>
<feature type="compositionally biased region" description="Pro residues" evidence="7">
    <location>
        <begin position="560"/>
        <end position="572"/>
    </location>
</feature>
<dbReference type="InterPro" id="IPR001781">
    <property type="entry name" value="Znf_LIM"/>
</dbReference>
<evidence type="ECO:0000256" key="5">
    <source>
        <dbReference type="ARBA" id="ARBA00023038"/>
    </source>
</evidence>
<dbReference type="InterPro" id="IPR010442">
    <property type="entry name" value="PET_domain"/>
</dbReference>
<dbReference type="AlphaFoldDB" id="A0A556U1X8"/>
<dbReference type="PANTHER" id="PTHR24211:SF18">
    <property type="entry name" value="PRICKLE-LIKE PROTEIN 2"/>
    <property type="match status" value="1"/>
</dbReference>
<feature type="compositionally biased region" description="Basic residues" evidence="7">
    <location>
        <begin position="968"/>
        <end position="982"/>
    </location>
</feature>
<dbReference type="Pfam" id="PF06297">
    <property type="entry name" value="PET"/>
    <property type="match status" value="1"/>
</dbReference>
<dbReference type="PROSITE" id="PS51303">
    <property type="entry name" value="PET"/>
    <property type="match status" value="1"/>
</dbReference>
<feature type="compositionally biased region" description="Basic residues" evidence="7">
    <location>
        <begin position="807"/>
        <end position="829"/>
    </location>
</feature>
<name>A0A556U1X8_BAGYA</name>
<feature type="domain" description="PET" evidence="9">
    <location>
        <begin position="126"/>
        <end position="234"/>
    </location>
</feature>
<evidence type="ECO:0000256" key="7">
    <source>
        <dbReference type="SAM" id="MobiDB-lite"/>
    </source>
</evidence>
<keyword evidence="5 6" id="KW-0440">LIM domain</keyword>
<gene>
    <name evidence="10" type="ORF">Baya_7503</name>
</gene>
<dbReference type="OrthoDB" id="10069167at2759"/>
<dbReference type="PANTHER" id="PTHR24211">
    <property type="entry name" value="LIM DOMAIN-CONTAINING PROTEIN"/>
    <property type="match status" value="1"/>
</dbReference>
<feature type="compositionally biased region" description="Low complexity" evidence="7">
    <location>
        <begin position="493"/>
        <end position="518"/>
    </location>
</feature>
<organism evidence="10 11">
    <name type="scientific">Bagarius yarrelli</name>
    <name type="common">Goonch</name>
    <name type="synonym">Bagrus yarrelli</name>
    <dbReference type="NCBI Taxonomy" id="175774"/>
    <lineage>
        <taxon>Eukaryota</taxon>
        <taxon>Metazoa</taxon>
        <taxon>Chordata</taxon>
        <taxon>Craniata</taxon>
        <taxon>Vertebrata</taxon>
        <taxon>Euteleostomi</taxon>
        <taxon>Actinopterygii</taxon>
        <taxon>Neopterygii</taxon>
        <taxon>Teleostei</taxon>
        <taxon>Ostariophysi</taxon>
        <taxon>Siluriformes</taxon>
        <taxon>Sisoridae</taxon>
        <taxon>Sisorinae</taxon>
        <taxon>Bagarius</taxon>
    </lineage>
</organism>
<reference evidence="10 11" key="1">
    <citation type="journal article" date="2019" name="Genome Biol. Evol.">
        <title>Whole-Genome Sequencing of the Giant Devil Catfish, Bagarius yarrelli.</title>
        <authorList>
            <person name="Jiang W."/>
            <person name="Lv Y."/>
            <person name="Cheng L."/>
            <person name="Yang K."/>
            <person name="Chao B."/>
            <person name="Wang X."/>
            <person name="Li Y."/>
            <person name="Pan X."/>
            <person name="You X."/>
            <person name="Zhang Y."/>
            <person name="Yang J."/>
            <person name="Li J."/>
            <person name="Zhang X."/>
            <person name="Liu S."/>
            <person name="Sun C."/>
            <person name="Yang J."/>
            <person name="Shi Q."/>
        </authorList>
    </citation>
    <scope>NUCLEOTIDE SEQUENCE [LARGE SCALE GENOMIC DNA]</scope>
    <source>
        <strain evidence="10">JWS20170419001</strain>
        <tissue evidence="10">Muscle</tissue>
    </source>
</reference>
<dbReference type="Gene3D" id="2.10.110.10">
    <property type="entry name" value="Cysteine Rich Protein"/>
    <property type="match status" value="3"/>
</dbReference>
<dbReference type="PROSITE" id="PS00478">
    <property type="entry name" value="LIM_DOMAIN_1"/>
    <property type="match status" value="1"/>
</dbReference>
<feature type="compositionally biased region" description="Low complexity" evidence="7">
    <location>
        <begin position="429"/>
        <end position="439"/>
    </location>
</feature>
<feature type="region of interest" description="Disordered" evidence="7">
    <location>
        <begin position="492"/>
        <end position="594"/>
    </location>
</feature>
<evidence type="ECO:0000256" key="6">
    <source>
        <dbReference type="PROSITE-ProRule" id="PRU00125"/>
    </source>
</evidence>
<evidence type="ECO:0000313" key="11">
    <source>
        <dbReference type="Proteomes" id="UP000319801"/>
    </source>
</evidence>
<comment type="caution">
    <text evidence="10">The sequence shown here is derived from an EMBL/GenBank/DDBJ whole genome shotgun (WGS) entry which is preliminary data.</text>
</comment>
<feature type="region of interest" description="Disordered" evidence="7">
    <location>
        <begin position="423"/>
        <end position="477"/>
    </location>
</feature>
<dbReference type="InterPro" id="IPR033727">
    <property type="entry name" value="LIM3_prickle"/>
</dbReference>
<dbReference type="Proteomes" id="UP000319801">
    <property type="component" value="Unassembled WGS sequence"/>
</dbReference>
<evidence type="ECO:0000256" key="1">
    <source>
        <dbReference type="ARBA" id="ARBA00008268"/>
    </source>
</evidence>
<comment type="similarity">
    <text evidence="1">Belongs to the prickle / espinas / testin family.</text>
</comment>
<dbReference type="InterPro" id="IPR033726">
    <property type="entry name" value="LIM2_prickle"/>
</dbReference>
<protein>
    <submittedName>
        <fullName evidence="10">Prickle-like protein 2</fullName>
    </submittedName>
</protein>
<dbReference type="InterPro" id="IPR047120">
    <property type="entry name" value="Pk/Esn/Tes"/>
</dbReference>
<dbReference type="CDD" id="cd09827">
    <property type="entry name" value="PET_Prickle"/>
    <property type="match status" value="1"/>
</dbReference>
<feature type="region of interest" description="Disordered" evidence="7">
    <location>
        <begin position="780"/>
        <end position="832"/>
    </location>
</feature>
<accession>A0A556U1X8</accession>
<feature type="domain" description="LIM zinc-binding" evidence="8">
    <location>
        <begin position="236"/>
        <end position="300"/>
    </location>
</feature>
<dbReference type="CDD" id="cd09418">
    <property type="entry name" value="LIM2_Prickle"/>
    <property type="match status" value="1"/>
</dbReference>
<dbReference type="FunFam" id="2.10.110.10:FF:000005">
    <property type="entry name" value="Testin isoform 1"/>
    <property type="match status" value="1"/>
</dbReference>
<dbReference type="FunFam" id="2.10.110.10:FF:000035">
    <property type="entry name" value="prickle-like protein 2 isoform X1"/>
    <property type="match status" value="1"/>
</dbReference>
<evidence type="ECO:0000256" key="2">
    <source>
        <dbReference type="ARBA" id="ARBA00022723"/>
    </source>
</evidence>
<dbReference type="PROSITE" id="PS50023">
    <property type="entry name" value="LIM_DOMAIN_2"/>
    <property type="match status" value="2"/>
</dbReference>
<dbReference type="GO" id="GO:0008270">
    <property type="term" value="F:zinc ion binding"/>
    <property type="evidence" value="ECO:0007669"/>
    <property type="project" value="InterPro"/>
</dbReference>
<feature type="domain" description="LIM zinc-binding" evidence="8">
    <location>
        <begin position="301"/>
        <end position="361"/>
    </location>
</feature>
<evidence type="ECO:0000259" key="9">
    <source>
        <dbReference type="PROSITE" id="PS51303"/>
    </source>
</evidence>
<feature type="compositionally biased region" description="Polar residues" evidence="7">
    <location>
        <begin position="535"/>
        <end position="557"/>
    </location>
</feature>
<dbReference type="Pfam" id="PF00412">
    <property type="entry name" value="LIM"/>
    <property type="match status" value="3"/>
</dbReference>
<dbReference type="InterPro" id="IPR033723">
    <property type="entry name" value="PET_prickle"/>
</dbReference>
<keyword evidence="3" id="KW-0677">Repeat</keyword>
<feature type="region of interest" description="Disordered" evidence="7">
    <location>
        <begin position="960"/>
        <end position="982"/>
    </location>
</feature>
<evidence type="ECO:0000256" key="3">
    <source>
        <dbReference type="ARBA" id="ARBA00022737"/>
    </source>
</evidence>
<evidence type="ECO:0000259" key="8">
    <source>
        <dbReference type="PROSITE" id="PS50023"/>
    </source>
</evidence>
<feature type="compositionally biased region" description="Polar residues" evidence="7">
    <location>
        <begin position="462"/>
        <end position="471"/>
    </location>
</feature>
<evidence type="ECO:0000313" key="10">
    <source>
        <dbReference type="EMBL" id="TSL97248.1"/>
    </source>
</evidence>